<evidence type="ECO:0000256" key="1">
    <source>
        <dbReference type="SAM" id="Phobius"/>
    </source>
</evidence>
<keyword evidence="3" id="KW-1185">Reference proteome</keyword>
<dbReference type="AlphaFoldDB" id="A0A369WTV7"/>
<protein>
    <recommendedName>
        <fullName evidence="4">AraC family transcriptional regulator</fullName>
    </recommendedName>
</protein>
<feature type="transmembrane region" description="Helical" evidence="1">
    <location>
        <begin position="21"/>
        <end position="41"/>
    </location>
</feature>
<name>A0A369WTV7_9GAMM</name>
<keyword evidence="1" id="KW-0472">Membrane</keyword>
<evidence type="ECO:0000313" key="3">
    <source>
        <dbReference type="Proteomes" id="UP000253769"/>
    </source>
</evidence>
<evidence type="ECO:0000313" key="2">
    <source>
        <dbReference type="EMBL" id="RDE22935.1"/>
    </source>
</evidence>
<comment type="caution">
    <text evidence="2">The sequence shown here is derived from an EMBL/GenBank/DDBJ whole genome shotgun (WGS) entry which is preliminary data.</text>
</comment>
<dbReference type="RefSeq" id="WP_114695569.1">
    <property type="nucleotide sequence ID" value="NZ_QQOH01000002.1"/>
</dbReference>
<evidence type="ECO:0008006" key="4">
    <source>
        <dbReference type="Google" id="ProtNLM"/>
    </source>
</evidence>
<gene>
    <name evidence="2" type="ORF">DV711_10300</name>
</gene>
<dbReference type="EMBL" id="QQOH01000002">
    <property type="protein sequence ID" value="RDE22935.1"/>
    <property type="molecule type" value="Genomic_DNA"/>
</dbReference>
<sequence length="200" mass="22701">MARVAKDDRSTLVAFKLRLSKVGGLLGITPWYFLVMIFLSAQARGEALQAAKDFSTLDQEVRAIKKEVLEINRELLQLEEELLYPKAEQLVIYISVPKDEPVVLSSIQIELNGREIVRHHYDRNQNRALGLGGVHRPYIGTLETGDHSIRVSVTSQGQDGRWVERSQEKAIAKVGRPKYLELRIARPSAGKDPQLEIFEW</sequence>
<keyword evidence="1" id="KW-1133">Transmembrane helix</keyword>
<proteinExistence type="predicted"/>
<reference evidence="2 3" key="1">
    <citation type="submission" date="2018-07" db="EMBL/GenBank/DDBJ databases">
        <title>Motiliproteus coralliicola sp. nov., a bacterium isolated from Coral.</title>
        <authorList>
            <person name="Wang G."/>
        </authorList>
    </citation>
    <scope>NUCLEOTIDE SEQUENCE [LARGE SCALE GENOMIC DNA]</scope>
    <source>
        <strain evidence="2 3">C34</strain>
    </source>
</reference>
<keyword evidence="1" id="KW-0812">Transmembrane</keyword>
<accession>A0A369WTV7</accession>
<dbReference type="Proteomes" id="UP000253769">
    <property type="component" value="Unassembled WGS sequence"/>
</dbReference>
<dbReference type="OrthoDB" id="5395931at2"/>
<organism evidence="2 3">
    <name type="scientific">Motiliproteus coralliicola</name>
    <dbReference type="NCBI Taxonomy" id="2283196"/>
    <lineage>
        <taxon>Bacteria</taxon>
        <taxon>Pseudomonadati</taxon>
        <taxon>Pseudomonadota</taxon>
        <taxon>Gammaproteobacteria</taxon>
        <taxon>Oceanospirillales</taxon>
        <taxon>Oceanospirillaceae</taxon>
        <taxon>Motiliproteus</taxon>
    </lineage>
</organism>